<name>A0A3D9KMU6_9BACL</name>
<comment type="similarity">
    <text evidence="7">Belongs to the binding-protein-dependent transport system permease family.</text>
</comment>
<evidence type="ECO:0000313" key="9">
    <source>
        <dbReference type="EMBL" id="RED87641.1"/>
    </source>
</evidence>
<protein>
    <submittedName>
        <fullName evidence="9">Multiple sugar transport system permease protein</fullName>
    </submittedName>
</protein>
<comment type="subcellular location">
    <subcellularLocation>
        <location evidence="1 7">Cell membrane</location>
        <topology evidence="1 7">Multi-pass membrane protein</topology>
    </subcellularLocation>
</comment>
<feature type="transmembrane region" description="Helical" evidence="7">
    <location>
        <begin position="80"/>
        <end position="100"/>
    </location>
</feature>
<dbReference type="Proteomes" id="UP000256977">
    <property type="component" value="Unassembled WGS sequence"/>
</dbReference>
<feature type="transmembrane region" description="Helical" evidence="7">
    <location>
        <begin position="224"/>
        <end position="246"/>
    </location>
</feature>
<dbReference type="SUPFAM" id="SSF161098">
    <property type="entry name" value="MetI-like"/>
    <property type="match status" value="1"/>
</dbReference>
<dbReference type="AlphaFoldDB" id="A0A3D9KMU6"/>
<dbReference type="PANTHER" id="PTHR43005:SF1">
    <property type="entry name" value="SPERMIDINE_PUTRESCINE TRANSPORT SYSTEM PERMEASE PROTEIN"/>
    <property type="match status" value="1"/>
</dbReference>
<dbReference type="CDD" id="cd06261">
    <property type="entry name" value="TM_PBP2"/>
    <property type="match status" value="1"/>
</dbReference>
<evidence type="ECO:0000256" key="6">
    <source>
        <dbReference type="ARBA" id="ARBA00023136"/>
    </source>
</evidence>
<evidence type="ECO:0000256" key="7">
    <source>
        <dbReference type="RuleBase" id="RU363032"/>
    </source>
</evidence>
<evidence type="ECO:0000259" key="8">
    <source>
        <dbReference type="PROSITE" id="PS50928"/>
    </source>
</evidence>
<feature type="domain" description="ABC transmembrane type-1" evidence="8">
    <location>
        <begin position="74"/>
        <end position="293"/>
    </location>
</feature>
<proteinExistence type="inferred from homology"/>
<dbReference type="EMBL" id="QRDZ01000002">
    <property type="protein sequence ID" value="RED87641.1"/>
    <property type="molecule type" value="Genomic_DNA"/>
</dbReference>
<evidence type="ECO:0000256" key="4">
    <source>
        <dbReference type="ARBA" id="ARBA00022692"/>
    </source>
</evidence>
<keyword evidence="5 7" id="KW-1133">Transmembrane helix</keyword>
<dbReference type="PROSITE" id="PS50928">
    <property type="entry name" value="ABC_TM1"/>
    <property type="match status" value="1"/>
</dbReference>
<dbReference type="Gene3D" id="1.10.3720.10">
    <property type="entry name" value="MetI-like"/>
    <property type="match status" value="1"/>
</dbReference>
<comment type="caution">
    <text evidence="9">The sequence shown here is derived from an EMBL/GenBank/DDBJ whole genome shotgun (WGS) entry which is preliminary data.</text>
</comment>
<dbReference type="InterPro" id="IPR035906">
    <property type="entry name" value="MetI-like_sf"/>
</dbReference>
<feature type="transmembrane region" description="Helical" evidence="7">
    <location>
        <begin position="266"/>
        <end position="290"/>
    </location>
</feature>
<feature type="transmembrane region" description="Helical" evidence="7">
    <location>
        <begin position="163"/>
        <end position="186"/>
    </location>
</feature>
<dbReference type="GO" id="GO:0055085">
    <property type="term" value="P:transmembrane transport"/>
    <property type="evidence" value="ECO:0007669"/>
    <property type="project" value="InterPro"/>
</dbReference>
<organism evidence="9 10">
    <name type="scientific">Cohnella phaseoli</name>
    <dbReference type="NCBI Taxonomy" id="456490"/>
    <lineage>
        <taxon>Bacteria</taxon>
        <taxon>Bacillati</taxon>
        <taxon>Bacillota</taxon>
        <taxon>Bacilli</taxon>
        <taxon>Bacillales</taxon>
        <taxon>Paenibacillaceae</taxon>
        <taxon>Cohnella</taxon>
    </lineage>
</organism>
<gene>
    <name evidence="9" type="ORF">DFP98_102119</name>
</gene>
<accession>A0A3D9KMU6</accession>
<dbReference type="PANTHER" id="PTHR43005">
    <property type="entry name" value="BLR7065 PROTEIN"/>
    <property type="match status" value="1"/>
</dbReference>
<sequence>MMLSLLRRMWGERVAYAFMAPFLLCFAAFILLPVFMAILMSFTSYDAFRSPHLIGFKNYAALLTQDTIFMKYALPNTIKFAFFVGPIGYLLTFFLAWLIYQLPKSVRDIVTLAMYAPSMAGGVALVVVWQAAFSGDYVGYLNSFLMRMDWIQTPVLWLQDPKYLLNVMILVTIWMSFGVGFLAMLAGFDTVNRELYEAGRIDGIANRLQEVFYITVPSMKPQMLFSAVMAIVGTLKAGAISVQLTGLPITKQYAGHLMLNHIDDYAFIRFELGYASMLSVVLLLFSYAAMRLSYRLFGPKEGD</sequence>
<keyword evidence="10" id="KW-1185">Reference proteome</keyword>
<keyword evidence="9" id="KW-0762">Sugar transport</keyword>
<evidence type="ECO:0000256" key="2">
    <source>
        <dbReference type="ARBA" id="ARBA00022448"/>
    </source>
</evidence>
<keyword evidence="3" id="KW-1003">Cell membrane</keyword>
<dbReference type="InterPro" id="IPR000515">
    <property type="entry name" value="MetI-like"/>
</dbReference>
<dbReference type="Pfam" id="PF00528">
    <property type="entry name" value="BPD_transp_1"/>
    <property type="match status" value="1"/>
</dbReference>
<dbReference type="RefSeq" id="WP_116059046.1">
    <property type="nucleotide sequence ID" value="NZ_QRDZ01000002.1"/>
</dbReference>
<dbReference type="GO" id="GO:0005886">
    <property type="term" value="C:plasma membrane"/>
    <property type="evidence" value="ECO:0007669"/>
    <property type="project" value="UniProtKB-SubCell"/>
</dbReference>
<feature type="transmembrane region" description="Helical" evidence="7">
    <location>
        <begin position="112"/>
        <end position="132"/>
    </location>
</feature>
<keyword evidence="2 7" id="KW-0813">Transport</keyword>
<feature type="transmembrane region" description="Helical" evidence="7">
    <location>
        <begin position="21"/>
        <end position="42"/>
    </location>
</feature>
<reference evidence="9 10" key="1">
    <citation type="submission" date="2018-07" db="EMBL/GenBank/DDBJ databases">
        <title>Genomic Encyclopedia of Type Strains, Phase III (KMG-III): the genomes of soil and plant-associated and newly described type strains.</title>
        <authorList>
            <person name="Whitman W."/>
        </authorList>
    </citation>
    <scope>NUCLEOTIDE SEQUENCE [LARGE SCALE GENOMIC DNA]</scope>
    <source>
        <strain evidence="9 10">CECT 7287</strain>
    </source>
</reference>
<keyword evidence="4 7" id="KW-0812">Transmembrane</keyword>
<evidence type="ECO:0000313" key="10">
    <source>
        <dbReference type="Proteomes" id="UP000256977"/>
    </source>
</evidence>
<dbReference type="OrthoDB" id="9783627at2"/>
<evidence type="ECO:0000256" key="5">
    <source>
        <dbReference type="ARBA" id="ARBA00022989"/>
    </source>
</evidence>
<evidence type="ECO:0000256" key="1">
    <source>
        <dbReference type="ARBA" id="ARBA00004651"/>
    </source>
</evidence>
<evidence type="ECO:0000256" key="3">
    <source>
        <dbReference type="ARBA" id="ARBA00022475"/>
    </source>
</evidence>
<keyword evidence="6 7" id="KW-0472">Membrane</keyword>